<evidence type="ECO:0000259" key="3">
    <source>
        <dbReference type="Pfam" id="PF13439"/>
    </source>
</evidence>
<evidence type="ECO:0000256" key="1">
    <source>
        <dbReference type="SAM" id="Phobius"/>
    </source>
</evidence>
<feature type="transmembrane region" description="Helical" evidence="1">
    <location>
        <begin position="87"/>
        <end position="106"/>
    </location>
</feature>
<comment type="caution">
    <text evidence="4">The sequence shown here is derived from an EMBL/GenBank/DDBJ whole genome shotgun (WGS) entry which is preliminary data.</text>
</comment>
<evidence type="ECO:0000259" key="2">
    <source>
        <dbReference type="Pfam" id="PF00534"/>
    </source>
</evidence>
<keyword evidence="1" id="KW-0472">Membrane</keyword>
<name>A0A4R2EU36_9BACT</name>
<dbReference type="RefSeq" id="WP_131838203.1">
    <property type="nucleotide sequence ID" value="NZ_SLWB01000002.1"/>
</dbReference>
<gene>
    <name evidence="4" type="ORF">CLV25_10298</name>
</gene>
<dbReference type="AlphaFoldDB" id="A0A4R2EU36"/>
<organism evidence="4 5">
    <name type="scientific">Acetobacteroides hydrogenigenes</name>
    <dbReference type="NCBI Taxonomy" id="979970"/>
    <lineage>
        <taxon>Bacteria</taxon>
        <taxon>Pseudomonadati</taxon>
        <taxon>Bacteroidota</taxon>
        <taxon>Bacteroidia</taxon>
        <taxon>Bacteroidales</taxon>
        <taxon>Rikenellaceae</taxon>
        <taxon>Acetobacteroides</taxon>
    </lineage>
</organism>
<dbReference type="Gene3D" id="3.40.50.2000">
    <property type="entry name" value="Glycogen Phosphorylase B"/>
    <property type="match status" value="2"/>
</dbReference>
<feature type="domain" description="Glycosyltransferase subfamily 4-like N-terminal" evidence="3">
    <location>
        <begin position="13"/>
        <end position="157"/>
    </location>
</feature>
<proteinExistence type="predicted"/>
<accession>A0A4R2EU36</accession>
<reference evidence="4 5" key="1">
    <citation type="submission" date="2019-03" db="EMBL/GenBank/DDBJ databases">
        <title>Genomic Encyclopedia of Archaeal and Bacterial Type Strains, Phase II (KMG-II): from individual species to whole genera.</title>
        <authorList>
            <person name="Goeker M."/>
        </authorList>
    </citation>
    <scope>NUCLEOTIDE SEQUENCE [LARGE SCALE GENOMIC DNA]</scope>
    <source>
        <strain evidence="4 5">RL-C</strain>
    </source>
</reference>
<keyword evidence="4" id="KW-0808">Transferase</keyword>
<feature type="domain" description="Glycosyl transferase family 1" evidence="2">
    <location>
        <begin position="185"/>
        <end position="335"/>
    </location>
</feature>
<evidence type="ECO:0000313" key="4">
    <source>
        <dbReference type="EMBL" id="TCN72135.1"/>
    </source>
</evidence>
<dbReference type="Pfam" id="PF13439">
    <property type="entry name" value="Glyco_transf_4"/>
    <property type="match status" value="1"/>
</dbReference>
<dbReference type="InterPro" id="IPR028098">
    <property type="entry name" value="Glyco_trans_4-like_N"/>
</dbReference>
<dbReference type="InterPro" id="IPR050194">
    <property type="entry name" value="Glycosyltransferase_grp1"/>
</dbReference>
<dbReference type="Proteomes" id="UP000294830">
    <property type="component" value="Unassembled WGS sequence"/>
</dbReference>
<keyword evidence="1" id="KW-0812">Transmembrane</keyword>
<dbReference type="SUPFAM" id="SSF53756">
    <property type="entry name" value="UDP-Glycosyltransferase/glycogen phosphorylase"/>
    <property type="match status" value="1"/>
</dbReference>
<protein>
    <submittedName>
        <fullName evidence="4">Glycosyltransferase involved in cell wall biosynthesis</fullName>
    </submittedName>
</protein>
<dbReference type="OrthoDB" id="9806653at2"/>
<dbReference type="Pfam" id="PF00534">
    <property type="entry name" value="Glycos_transf_1"/>
    <property type="match status" value="1"/>
</dbReference>
<dbReference type="GO" id="GO:0016757">
    <property type="term" value="F:glycosyltransferase activity"/>
    <property type="evidence" value="ECO:0007669"/>
    <property type="project" value="InterPro"/>
</dbReference>
<feature type="transmembrane region" description="Helical" evidence="1">
    <location>
        <begin position="127"/>
        <end position="147"/>
    </location>
</feature>
<sequence length="383" mass="44109">MKILQIIYSLSSGGAERFVVDLSNELKNLGEEVYLTTIKYKNSESDTFYLHDLSSDVEIINLESKTKYSLKGFLKNYYLVYRMKPDVVHLHLNLALINFILPILFLRRKTVYVQTLHNKAENYKNKTLSFFLMKFLYSLNLVKLITISADNDKSFERVFNRKSDTVIINGRAKMQKTNLFDITNKEINKLKQTKNTIIFLHIARCAPQKNQKLLISAFNKFIENGEDAILLIIGSGYDTKEGENLKSISNNNIFYLGPKQNVADYYFLSDAFCLSSLYEGMPITLIEALACGITPISTPVSGVIDIINDGVPCYISSDFSVNSYYNALNKYILKRNNIDNKLFTRYYENNLSMDNCATKYLNFYKNCINKTKSRKTFSIFTIK</sequence>
<dbReference type="InterPro" id="IPR001296">
    <property type="entry name" value="Glyco_trans_1"/>
</dbReference>
<evidence type="ECO:0000313" key="5">
    <source>
        <dbReference type="Proteomes" id="UP000294830"/>
    </source>
</evidence>
<dbReference type="PANTHER" id="PTHR45947">
    <property type="entry name" value="SULFOQUINOVOSYL TRANSFERASE SQD2"/>
    <property type="match status" value="1"/>
</dbReference>
<dbReference type="CDD" id="cd03811">
    <property type="entry name" value="GT4_GT28_WabH-like"/>
    <property type="match status" value="1"/>
</dbReference>
<keyword evidence="5" id="KW-1185">Reference proteome</keyword>
<dbReference type="EMBL" id="SLWB01000002">
    <property type="protein sequence ID" value="TCN72135.1"/>
    <property type="molecule type" value="Genomic_DNA"/>
</dbReference>
<keyword evidence="1" id="KW-1133">Transmembrane helix</keyword>
<dbReference type="PANTHER" id="PTHR45947:SF3">
    <property type="entry name" value="SULFOQUINOVOSYL TRANSFERASE SQD2"/>
    <property type="match status" value="1"/>
</dbReference>